<evidence type="ECO:0000313" key="1">
    <source>
        <dbReference type="EMBL" id="CAK6446993.1"/>
    </source>
</evidence>
<dbReference type="Proteomes" id="UP001314169">
    <property type="component" value="Chromosome 6"/>
</dbReference>
<proteinExistence type="predicted"/>
<name>A0ABP0AB73_PIPNA</name>
<dbReference type="EMBL" id="OY882863">
    <property type="protein sequence ID" value="CAK6446993.1"/>
    <property type="molecule type" value="Genomic_DNA"/>
</dbReference>
<protein>
    <submittedName>
        <fullName evidence="1">Uncharacterized protein</fullName>
    </submittedName>
</protein>
<sequence>MRWEPHSYFSSHLGAECPAEMTEGDFALPSHMALLDLGRQESGGVSRYVTWRRVVHHSTPALIAFGELFLQGSALSGGLVFMVPLWNVCFGTTESCPVQEKSFL</sequence>
<evidence type="ECO:0000313" key="2">
    <source>
        <dbReference type="Proteomes" id="UP001314169"/>
    </source>
</evidence>
<accession>A0ABP0AB73</accession>
<gene>
    <name evidence="1" type="ORF">MPIPNATIZW_LOCUS15299</name>
</gene>
<organism evidence="1 2">
    <name type="scientific">Pipistrellus nathusii</name>
    <name type="common">Nathusius' pipistrelle</name>
    <dbReference type="NCBI Taxonomy" id="59473"/>
    <lineage>
        <taxon>Eukaryota</taxon>
        <taxon>Metazoa</taxon>
        <taxon>Chordata</taxon>
        <taxon>Craniata</taxon>
        <taxon>Vertebrata</taxon>
        <taxon>Euteleostomi</taxon>
        <taxon>Mammalia</taxon>
        <taxon>Eutheria</taxon>
        <taxon>Laurasiatheria</taxon>
        <taxon>Chiroptera</taxon>
        <taxon>Yangochiroptera</taxon>
        <taxon>Vespertilionidae</taxon>
        <taxon>Pipistrellus</taxon>
    </lineage>
</organism>
<reference evidence="1" key="1">
    <citation type="submission" date="2023-12" db="EMBL/GenBank/DDBJ databases">
        <authorList>
            <person name="Brown T."/>
        </authorList>
    </citation>
    <scope>NUCLEOTIDE SEQUENCE</scope>
</reference>
<keyword evidence="2" id="KW-1185">Reference proteome</keyword>